<feature type="transmembrane region" description="Helical" evidence="8">
    <location>
        <begin position="284"/>
        <end position="303"/>
    </location>
</feature>
<evidence type="ECO:0000256" key="2">
    <source>
        <dbReference type="ARBA" id="ARBA00022448"/>
    </source>
</evidence>
<feature type="transmembrane region" description="Helical" evidence="8">
    <location>
        <begin position="371"/>
        <end position="391"/>
    </location>
</feature>
<evidence type="ECO:0000256" key="7">
    <source>
        <dbReference type="SAM" id="MobiDB-lite"/>
    </source>
</evidence>
<reference evidence="10 11" key="1">
    <citation type="submission" date="2020-08" db="EMBL/GenBank/DDBJ databases">
        <title>Sequencing the genomes of 1000 actinobacteria strains.</title>
        <authorList>
            <person name="Klenk H.-P."/>
        </authorList>
    </citation>
    <scope>NUCLEOTIDE SEQUENCE [LARGE SCALE GENOMIC DNA]</scope>
    <source>
        <strain evidence="10 11">DSM 24947</strain>
    </source>
</reference>
<dbReference type="Proteomes" id="UP000573729">
    <property type="component" value="Unassembled WGS sequence"/>
</dbReference>
<dbReference type="RefSeq" id="WP_184214646.1">
    <property type="nucleotide sequence ID" value="NZ_JACHMD010000001.1"/>
</dbReference>
<dbReference type="PANTHER" id="PTHR23517">
    <property type="entry name" value="RESISTANCE PROTEIN MDTM, PUTATIVE-RELATED-RELATED"/>
    <property type="match status" value="1"/>
</dbReference>
<feature type="transmembrane region" description="Helical" evidence="8">
    <location>
        <begin position="218"/>
        <end position="245"/>
    </location>
</feature>
<organism evidence="10 11">
    <name type="scientific">Microbacterium marinum</name>
    <dbReference type="NCBI Taxonomy" id="421115"/>
    <lineage>
        <taxon>Bacteria</taxon>
        <taxon>Bacillati</taxon>
        <taxon>Actinomycetota</taxon>
        <taxon>Actinomycetes</taxon>
        <taxon>Micrococcales</taxon>
        <taxon>Microbacteriaceae</taxon>
        <taxon>Microbacterium</taxon>
    </lineage>
</organism>
<evidence type="ECO:0000256" key="8">
    <source>
        <dbReference type="SAM" id="Phobius"/>
    </source>
</evidence>
<feature type="transmembrane region" description="Helical" evidence="8">
    <location>
        <begin position="17"/>
        <end position="38"/>
    </location>
</feature>
<dbReference type="GO" id="GO:0022857">
    <property type="term" value="F:transmembrane transporter activity"/>
    <property type="evidence" value="ECO:0007669"/>
    <property type="project" value="InterPro"/>
</dbReference>
<proteinExistence type="predicted"/>
<evidence type="ECO:0000259" key="9">
    <source>
        <dbReference type="PROSITE" id="PS50850"/>
    </source>
</evidence>
<dbReference type="PANTHER" id="PTHR23517:SF13">
    <property type="entry name" value="MAJOR FACILITATOR SUPERFAMILY MFS_1"/>
    <property type="match status" value="1"/>
</dbReference>
<gene>
    <name evidence="10" type="ORF">BKA24_000428</name>
</gene>
<comment type="subcellular location">
    <subcellularLocation>
        <location evidence="1">Cell membrane</location>
        <topology evidence="1">Multi-pass membrane protein</topology>
    </subcellularLocation>
</comment>
<feature type="region of interest" description="Disordered" evidence="7">
    <location>
        <begin position="396"/>
        <end position="415"/>
    </location>
</feature>
<protein>
    <submittedName>
        <fullName evidence="10">MFS family permease</fullName>
    </submittedName>
</protein>
<keyword evidence="5 8" id="KW-1133">Transmembrane helix</keyword>
<dbReference type="InterPro" id="IPR011701">
    <property type="entry name" value="MFS"/>
</dbReference>
<dbReference type="EMBL" id="JACHMD010000001">
    <property type="protein sequence ID" value="MBB4665719.1"/>
    <property type="molecule type" value="Genomic_DNA"/>
</dbReference>
<feature type="transmembrane region" description="Helical" evidence="8">
    <location>
        <begin position="50"/>
        <end position="70"/>
    </location>
</feature>
<feature type="transmembrane region" description="Helical" evidence="8">
    <location>
        <begin position="136"/>
        <end position="161"/>
    </location>
</feature>
<dbReference type="Gene3D" id="1.20.1250.20">
    <property type="entry name" value="MFS general substrate transporter like domains"/>
    <property type="match status" value="1"/>
</dbReference>
<comment type="caution">
    <text evidence="10">The sequence shown here is derived from an EMBL/GenBank/DDBJ whole genome shotgun (WGS) entry which is preliminary data.</text>
</comment>
<evidence type="ECO:0000313" key="11">
    <source>
        <dbReference type="Proteomes" id="UP000573729"/>
    </source>
</evidence>
<dbReference type="GO" id="GO:0005886">
    <property type="term" value="C:plasma membrane"/>
    <property type="evidence" value="ECO:0007669"/>
    <property type="project" value="UniProtKB-SubCell"/>
</dbReference>
<feature type="transmembrane region" description="Helical" evidence="8">
    <location>
        <begin position="309"/>
        <end position="331"/>
    </location>
</feature>
<name>A0A7W7BQ61_9MICO</name>
<dbReference type="PROSITE" id="PS50850">
    <property type="entry name" value="MFS"/>
    <property type="match status" value="1"/>
</dbReference>
<evidence type="ECO:0000256" key="5">
    <source>
        <dbReference type="ARBA" id="ARBA00022989"/>
    </source>
</evidence>
<sequence>MTAATPVTPATRARGGFCLAVTGTVVLMAAASAPSPFYPQLTEQLQLPPVATTLIFAIYAIPLLLALLTLGSLSDRVGRRGILTVGSVALSVSLLMFWAADSFLLLLAARALQGLAAGLLVPVLNAMMVDHEPSRWLGAAALANTVAPMAGLGLGALTAAGLLDLPGIDAGTIFLLLAAVFPLLAATAWTIPTPPVLPGDAGPDPRARRVSAATRRRIIVSVAPAIIAGWVTNGLFLALGPGIIATRFHADTYLHQAGSIIILAAAGVVAATALQGATARRISVFGAVSLGAGTVLSLAALAVPTLPGYLASVAVVGAGFGTAFMGAMRTLLPHVDPGQRATVMAVIYTISYLAMSVPVVLAGFLVPALTLPGAAAVLGGVVVLLSITATLTHLRTPTELTPPATQHRPKGTRRP</sequence>
<keyword evidence="6 8" id="KW-0472">Membrane</keyword>
<evidence type="ECO:0000313" key="10">
    <source>
        <dbReference type="EMBL" id="MBB4665719.1"/>
    </source>
</evidence>
<dbReference type="InterPro" id="IPR020846">
    <property type="entry name" value="MFS_dom"/>
</dbReference>
<evidence type="ECO:0000256" key="3">
    <source>
        <dbReference type="ARBA" id="ARBA00022475"/>
    </source>
</evidence>
<keyword evidence="2" id="KW-0813">Transport</keyword>
<dbReference type="InterPro" id="IPR036259">
    <property type="entry name" value="MFS_trans_sf"/>
</dbReference>
<feature type="transmembrane region" description="Helical" evidence="8">
    <location>
        <begin position="343"/>
        <end position="365"/>
    </location>
</feature>
<keyword evidence="11" id="KW-1185">Reference proteome</keyword>
<feature type="transmembrane region" description="Helical" evidence="8">
    <location>
        <begin position="173"/>
        <end position="197"/>
    </location>
</feature>
<keyword evidence="3" id="KW-1003">Cell membrane</keyword>
<keyword evidence="4 8" id="KW-0812">Transmembrane</keyword>
<feature type="transmembrane region" description="Helical" evidence="8">
    <location>
        <begin position="105"/>
        <end position="124"/>
    </location>
</feature>
<feature type="domain" description="Major facilitator superfamily (MFS) profile" evidence="9">
    <location>
        <begin position="8"/>
        <end position="391"/>
    </location>
</feature>
<feature type="transmembrane region" description="Helical" evidence="8">
    <location>
        <begin position="257"/>
        <end position="277"/>
    </location>
</feature>
<evidence type="ECO:0000256" key="6">
    <source>
        <dbReference type="ARBA" id="ARBA00023136"/>
    </source>
</evidence>
<accession>A0A7W7BQ61</accession>
<dbReference type="Pfam" id="PF07690">
    <property type="entry name" value="MFS_1"/>
    <property type="match status" value="1"/>
</dbReference>
<evidence type="ECO:0000256" key="4">
    <source>
        <dbReference type="ARBA" id="ARBA00022692"/>
    </source>
</evidence>
<evidence type="ECO:0000256" key="1">
    <source>
        <dbReference type="ARBA" id="ARBA00004651"/>
    </source>
</evidence>
<dbReference type="InterPro" id="IPR050171">
    <property type="entry name" value="MFS_Transporters"/>
</dbReference>
<dbReference type="AlphaFoldDB" id="A0A7W7BQ61"/>
<dbReference type="SUPFAM" id="SSF103473">
    <property type="entry name" value="MFS general substrate transporter"/>
    <property type="match status" value="1"/>
</dbReference>
<feature type="transmembrane region" description="Helical" evidence="8">
    <location>
        <begin position="82"/>
        <end position="99"/>
    </location>
</feature>